<organism evidence="1 2">
    <name type="scientific">[Myrmecia] bisecta</name>
    <dbReference type="NCBI Taxonomy" id="41462"/>
    <lineage>
        <taxon>Eukaryota</taxon>
        <taxon>Viridiplantae</taxon>
        <taxon>Chlorophyta</taxon>
        <taxon>core chlorophytes</taxon>
        <taxon>Trebouxiophyceae</taxon>
        <taxon>Trebouxiales</taxon>
        <taxon>Trebouxiaceae</taxon>
        <taxon>Myrmecia</taxon>
    </lineage>
</organism>
<dbReference type="Proteomes" id="UP001489004">
    <property type="component" value="Unassembled WGS sequence"/>
</dbReference>
<keyword evidence="2" id="KW-1185">Reference proteome</keyword>
<evidence type="ECO:0000313" key="1">
    <source>
        <dbReference type="EMBL" id="KAK9818418.1"/>
    </source>
</evidence>
<dbReference type="EMBL" id="JALJOR010000004">
    <property type="protein sequence ID" value="KAK9818418.1"/>
    <property type="molecule type" value="Genomic_DNA"/>
</dbReference>
<reference evidence="1 2" key="1">
    <citation type="journal article" date="2024" name="Nat. Commun.">
        <title>Phylogenomics reveals the evolutionary origins of lichenization in chlorophyte algae.</title>
        <authorList>
            <person name="Puginier C."/>
            <person name="Libourel C."/>
            <person name="Otte J."/>
            <person name="Skaloud P."/>
            <person name="Haon M."/>
            <person name="Grisel S."/>
            <person name="Petersen M."/>
            <person name="Berrin J.G."/>
            <person name="Delaux P.M."/>
            <person name="Dal Grande F."/>
            <person name="Keller J."/>
        </authorList>
    </citation>
    <scope>NUCLEOTIDE SEQUENCE [LARGE SCALE GENOMIC DNA]</scope>
    <source>
        <strain evidence="1 2">SAG 2043</strain>
    </source>
</reference>
<proteinExistence type="predicted"/>
<name>A0AAW1Q7Y1_9CHLO</name>
<protein>
    <submittedName>
        <fullName evidence="1">Uncharacterized protein</fullName>
    </submittedName>
</protein>
<dbReference type="AlphaFoldDB" id="A0AAW1Q7Y1"/>
<accession>A0AAW1Q7Y1</accession>
<evidence type="ECO:0000313" key="2">
    <source>
        <dbReference type="Proteomes" id="UP001489004"/>
    </source>
</evidence>
<comment type="caution">
    <text evidence="1">The sequence shown here is derived from an EMBL/GenBank/DDBJ whole genome shotgun (WGS) entry which is preliminary data.</text>
</comment>
<gene>
    <name evidence="1" type="ORF">WJX72_012377</name>
</gene>
<sequence>MKQDSVDHDAVALKLRQLRAEAHQLAKLIKTDEQRAIEGAQRRQRYVDRYRTDADFKTRENQRTNSVKMKRYRADAQLRAQINERRRAAYARKKAAEDLSMVDGEASS</sequence>